<dbReference type="AlphaFoldDB" id="A0A1H4CLU4"/>
<dbReference type="SUPFAM" id="SSF53474">
    <property type="entry name" value="alpha/beta-Hydrolases"/>
    <property type="match status" value="1"/>
</dbReference>
<evidence type="ECO:0000256" key="1">
    <source>
        <dbReference type="ARBA" id="ARBA00022729"/>
    </source>
</evidence>
<organism evidence="4 5">
    <name type="scientific">Pedobacter hartonius</name>
    <dbReference type="NCBI Taxonomy" id="425514"/>
    <lineage>
        <taxon>Bacteria</taxon>
        <taxon>Pseudomonadati</taxon>
        <taxon>Bacteroidota</taxon>
        <taxon>Sphingobacteriia</taxon>
        <taxon>Sphingobacteriales</taxon>
        <taxon>Sphingobacteriaceae</taxon>
        <taxon>Pedobacter</taxon>
    </lineage>
</organism>
<evidence type="ECO:0000256" key="2">
    <source>
        <dbReference type="SAM" id="Phobius"/>
    </source>
</evidence>
<feature type="domain" description="Phospholipase/carboxylesterase/thioesterase" evidence="3">
    <location>
        <begin position="73"/>
        <end position="224"/>
    </location>
</feature>
<keyword evidence="5" id="KW-1185">Reference proteome</keyword>
<dbReference type="EMBL" id="FNRA01000004">
    <property type="protein sequence ID" value="SEA61307.1"/>
    <property type="molecule type" value="Genomic_DNA"/>
</dbReference>
<dbReference type="RefSeq" id="WP_090556247.1">
    <property type="nucleotide sequence ID" value="NZ_FNRA01000004.1"/>
</dbReference>
<dbReference type="InterPro" id="IPR050955">
    <property type="entry name" value="Plant_Biomass_Hydrol_Est"/>
</dbReference>
<keyword evidence="2" id="KW-1133">Transmembrane helix</keyword>
<dbReference type="STRING" id="425514.SAMN05443550_10498"/>
<proteinExistence type="predicted"/>
<dbReference type="OrthoDB" id="9764953at2"/>
<dbReference type="GO" id="GO:0016787">
    <property type="term" value="F:hydrolase activity"/>
    <property type="evidence" value="ECO:0007669"/>
    <property type="project" value="InterPro"/>
</dbReference>
<keyword evidence="2" id="KW-0472">Membrane</keyword>
<keyword evidence="1" id="KW-0732">Signal</keyword>
<accession>A0A1H4CLU4</accession>
<dbReference type="InterPro" id="IPR003140">
    <property type="entry name" value="PLipase/COase/thioEstase"/>
</dbReference>
<dbReference type="Gene3D" id="3.40.50.1820">
    <property type="entry name" value="alpha/beta hydrolase"/>
    <property type="match status" value="1"/>
</dbReference>
<protein>
    <submittedName>
        <fullName evidence="4">Polyhydroxybutyrate depolymerase</fullName>
    </submittedName>
</protein>
<reference evidence="4 5" key="1">
    <citation type="submission" date="2016-10" db="EMBL/GenBank/DDBJ databases">
        <authorList>
            <person name="de Groot N.N."/>
        </authorList>
    </citation>
    <scope>NUCLEOTIDE SEQUENCE [LARGE SCALE GENOMIC DNA]</scope>
    <source>
        <strain evidence="4 5">DSM 19033</strain>
    </source>
</reference>
<dbReference type="Pfam" id="PF02230">
    <property type="entry name" value="Abhydrolase_2"/>
    <property type="match status" value="1"/>
</dbReference>
<dbReference type="Proteomes" id="UP000198850">
    <property type="component" value="Unassembled WGS sequence"/>
</dbReference>
<name>A0A1H4CLU4_9SPHI</name>
<evidence type="ECO:0000313" key="4">
    <source>
        <dbReference type="EMBL" id="SEA61307.1"/>
    </source>
</evidence>
<sequence>MKNFKKTMIITVSIIGCLILLGLFTFLYLFYVPDLKQPKLSADIKKATIKWGNYQRTYLSYVPSSIVESSKPGLIIVLHGSGIDGAKIRQWTGYEFDQMADAHEFIVLYPDGYKSNWNDCRKIAPYPAKKQNIDDVGFINALIKKYESDYGVNPLKVYAFGYSNGGEMAYRIAIEKPHLLNAITAISASLPTPDNFNGSIDSLATRILMVNGTKDPILPYAGGKIFFFGQDFGEALSAQTTAGIFARVRGAVKVKDTIRLLHKNGGTASSVDKQVWMHQGEPVIELYTVNGGGHVVPQQAAKFPRFMGVVTEDLDAPREAVKFFKLEKVEVH</sequence>
<dbReference type="PANTHER" id="PTHR43037">
    <property type="entry name" value="UNNAMED PRODUCT-RELATED"/>
    <property type="match status" value="1"/>
</dbReference>
<feature type="transmembrane region" description="Helical" evidence="2">
    <location>
        <begin position="7"/>
        <end position="31"/>
    </location>
</feature>
<dbReference type="PANTHER" id="PTHR43037:SF1">
    <property type="entry name" value="BLL1128 PROTEIN"/>
    <property type="match status" value="1"/>
</dbReference>
<dbReference type="PROSITE" id="PS51257">
    <property type="entry name" value="PROKAR_LIPOPROTEIN"/>
    <property type="match status" value="1"/>
</dbReference>
<keyword evidence="2" id="KW-0812">Transmembrane</keyword>
<dbReference type="InterPro" id="IPR029058">
    <property type="entry name" value="AB_hydrolase_fold"/>
</dbReference>
<evidence type="ECO:0000259" key="3">
    <source>
        <dbReference type="Pfam" id="PF02230"/>
    </source>
</evidence>
<gene>
    <name evidence="4" type="ORF">SAMN05443550_10498</name>
</gene>
<evidence type="ECO:0000313" key="5">
    <source>
        <dbReference type="Proteomes" id="UP000198850"/>
    </source>
</evidence>